<keyword evidence="3" id="KW-1185">Reference proteome</keyword>
<dbReference type="EMBL" id="JANPWB010000008">
    <property type="protein sequence ID" value="KAJ1160132.1"/>
    <property type="molecule type" value="Genomic_DNA"/>
</dbReference>
<reference evidence="2" key="1">
    <citation type="journal article" date="2022" name="bioRxiv">
        <title>Sequencing and chromosome-scale assembly of the giantPleurodeles waltlgenome.</title>
        <authorList>
            <person name="Brown T."/>
            <person name="Elewa A."/>
            <person name="Iarovenko S."/>
            <person name="Subramanian E."/>
            <person name="Araus A.J."/>
            <person name="Petzold A."/>
            <person name="Susuki M."/>
            <person name="Suzuki K.-i.T."/>
            <person name="Hayashi T."/>
            <person name="Toyoda A."/>
            <person name="Oliveira C."/>
            <person name="Osipova E."/>
            <person name="Leigh N.D."/>
            <person name="Simon A."/>
            <person name="Yun M.H."/>
        </authorList>
    </citation>
    <scope>NUCLEOTIDE SEQUENCE</scope>
    <source>
        <strain evidence="2">20211129_DDA</strain>
        <tissue evidence="2">Liver</tissue>
    </source>
</reference>
<protein>
    <submittedName>
        <fullName evidence="2">Uncharacterized protein</fullName>
    </submittedName>
</protein>
<sequence>MRGAAPAASPVRSPILSRGRPTSGYSMQNRGALSDPRRGAGTPKEGHKVGADMLRGMKVMKPLVRTTPNKRAQHWEGVPVKGLIPKCIVRKCVERVTSLHAV</sequence>
<feature type="region of interest" description="Disordered" evidence="1">
    <location>
        <begin position="1"/>
        <end position="56"/>
    </location>
</feature>
<name>A0AAV7S851_PLEWA</name>
<dbReference type="AlphaFoldDB" id="A0AAV7S851"/>
<dbReference type="Proteomes" id="UP001066276">
    <property type="component" value="Chromosome 4_2"/>
</dbReference>
<proteinExistence type="predicted"/>
<organism evidence="2 3">
    <name type="scientific">Pleurodeles waltl</name>
    <name type="common">Iberian ribbed newt</name>
    <dbReference type="NCBI Taxonomy" id="8319"/>
    <lineage>
        <taxon>Eukaryota</taxon>
        <taxon>Metazoa</taxon>
        <taxon>Chordata</taxon>
        <taxon>Craniata</taxon>
        <taxon>Vertebrata</taxon>
        <taxon>Euteleostomi</taxon>
        <taxon>Amphibia</taxon>
        <taxon>Batrachia</taxon>
        <taxon>Caudata</taxon>
        <taxon>Salamandroidea</taxon>
        <taxon>Salamandridae</taxon>
        <taxon>Pleurodelinae</taxon>
        <taxon>Pleurodeles</taxon>
    </lineage>
</organism>
<gene>
    <name evidence="2" type="ORF">NDU88_000634</name>
</gene>
<accession>A0AAV7S851</accession>
<evidence type="ECO:0000256" key="1">
    <source>
        <dbReference type="SAM" id="MobiDB-lite"/>
    </source>
</evidence>
<evidence type="ECO:0000313" key="2">
    <source>
        <dbReference type="EMBL" id="KAJ1160132.1"/>
    </source>
</evidence>
<evidence type="ECO:0000313" key="3">
    <source>
        <dbReference type="Proteomes" id="UP001066276"/>
    </source>
</evidence>
<comment type="caution">
    <text evidence="2">The sequence shown here is derived from an EMBL/GenBank/DDBJ whole genome shotgun (WGS) entry which is preliminary data.</text>
</comment>